<keyword evidence="1" id="KW-1133">Transmembrane helix</keyword>
<dbReference type="InterPro" id="IPR043128">
    <property type="entry name" value="Rev_trsase/Diguanyl_cyclase"/>
</dbReference>
<accession>A0AAW2QLK2</accession>
<dbReference type="GO" id="GO:0003676">
    <property type="term" value="F:nucleic acid binding"/>
    <property type="evidence" value="ECO:0007669"/>
    <property type="project" value="InterPro"/>
</dbReference>
<dbReference type="Gene3D" id="3.10.10.10">
    <property type="entry name" value="HIV Type 1 Reverse Transcriptase, subunit A, domain 1"/>
    <property type="match status" value="1"/>
</dbReference>
<dbReference type="AlphaFoldDB" id="A0AAW2QLK2"/>
<name>A0AAW2QLK2_9LAMI</name>
<protein>
    <recommendedName>
        <fullName evidence="3">Reverse transcriptase domain-containing protein</fullName>
    </recommendedName>
</protein>
<dbReference type="InterPro" id="IPR053134">
    <property type="entry name" value="RNA-dir_DNA_polymerase"/>
</dbReference>
<evidence type="ECO:0000256" key="1">
    <source>
        <dbReference type="SAM" id="Phobius"/>
    </source>
</evidence>
<evidence type="ECO:0008006" key="3">
    <source>
        <dbReference type="Google" id="ProtNLM"/>
    </source>
</evidence>
<evidence type="ECO:0000313" key="2">
    <source>
        <dbReference type="EMBL" id="KAL0368380.1"/>
    </source>
</evidence>
<dbReference type="Gene3D" id="3.30.420.10">
    <property type="entry name" value="Ribonuclease H-like superfamily/Ribonuclease H"/>
    <property type="match status" value="1"/>
</dbReference>
<keyword evidence="1" id="KW-0472">Membrane</keyword>
<dbReference type="PANTHER" id="PTHR24559">
    <property type="entry name" value="TRANSPOSON TY3-I GAG-POL POLYPROTEIN"/>
    <property type="match status" value="1"/>
</dbReference>
<dbReference type="InterPro" id="IPR036397">
    <property type="entry name" value="RNaseH_sf"/>
</dbReference>
<proteinExistence type="predicted"/>
<comment type="caution">
    <text evidence="2">The sequence shown here is derived from an EMBL/GenBank/DDBJ whole genome shotgun (WGS) entry which is preliminary data.</text>
</comment>
<sequence length="378" mass="43158">MGTCKSTYVGRKLEEQGHIRNRNLTRVPTQNHYLIVDIPSPYNSILGHPTLNVFQVVISTYHMKINFRVAGEVVLVLKPEGKWRICVDFKDLNKACPIYFYPLPRIDESMDSTSEWRNGEVYVDDILVKNKVVNDHIKDLEETFAVLRKYRLKLNLRKCAFGVSGGRFLALIVTQRDIEENPLKIKASSTWALPTMSTRQAGDMQSPNKVTKISEEKTSEEGTWLLHVDGSTTTQGSWGRIVINSLQGENMEFAIRFEFKASNNVVEYEALVLGMRMAQEAEPSEHEHLRYRLSFMDLLYFLLDLYGLTVYFLLPSLPADGCYLRIFTDLVMRSRAHKALAQALSFSSKAITGSAVLATTSIQWMLFFNPNHFPRPTC</sequence>
<dbReference type="CDD" id="cd01647">
    <property type="entry name" value="RT_LTR"/>
    <property type="match status" value="1"/>
</dbReference>
<dbReference type="Gene3D" id="3.30.70.270">
    <property type="match status" value="2"/>
</dbReference>
<dbReference type="EMBL" id="JACGWM010000006">
    <property type="protein sequence ID" value="KAL0368380.1"/>
    <property type="molecule type" value="Genomic_DNA"/>
</dbReference>
<gene>
    <name evidence="2" type="ORF">Scaly_1056900</name>
</gene>
<organism evidence="2">
    <name type="scientific">Sesamum calycinum</name>
    <dbReference type="NCBI Taxonomy" id="2727403"/>
    <lineage>
        <taxon>Eukaryota</taxon>
        <taxon>Viridiplantae</taxon>
        <taxon>Streptophyta</taxon>
        <taxon>Embryophyta</taxon>
        <taxon>Tracheophyta</taxon>
        <taxon>Spermatophyta</taxon>
        <taxon>Magnoliopsida</taxon>
        <taxon>eudicotyledons</taxon>
        <taxon>Gunneridae</taxon>
        <taxon>Pentapetalae</taxon>
        <taxon>asterids</taxon>
        <taxon>lamiids</taxon>
        <taxon>Lamiales</taxon>
        <taxon>Pedaliaceae</taxon>
        <taxon>Sesamum</taxon>
    </lineage>
</organism>
<dbReference type="SUPFAM" id="SSF56672">
    <property type="entry name" value="DNA/RNA polymerases"/>
    <property type="match status" value="1"/>
</dbReference>
<keyword evidence="1" id="KW-0812">Transmembrane</keyword>
<feature type="transmembrane region" description="Helical" evidence="1">
    <location>
        <begin position="298"/>
        <end position="317"/>
    </location>
</feature>
<dbReference type="PANTHER" id="PTHR24559:SF430">
    <property type="entry name" value="RNA-DIRECTED DNA POLYMERASE"/>
    <property type="match status" value="1"/>
</dbReference>
<dbReference type="InterPro" id="IPR043502">
    <property type="entry name" value="DNA/RNA_pol_sf"/>
</dbReference>
<reference evidence="2" key="2">
    <citation type="journal article" date="2024" name="Plant">
        <title>Genomic evolution and insights into agronomic trait innovations of Sesamum species.</title>
        <authorList>
            <person name="Miao H."/>
            <person name="Wang L."/>
            <person name="Qu L."/>
            <person name="Liu H."/>
            <person name="Sun Y."/>
            <person name="Le M."/>
            <person name="Wang Q."/>
            <person name="Wei S."/>
            <person name="Zheng Y."/>
            <person name="Lin W."/>
            <person name="Duan Y."/>
            <person name="Cao H."/>
            <person name="Xiong S."/>
            <person name="Wang X."/>
            <person name="Wei L."/>
            <person name="Li C."/>
            <person name="Ma Q."/>
            <person name="Ju M."/>
            <person name="Zhao R."/>
            <person name="Li G."/>
            <person name="Mu C."/>
            <person name="Tian Q."/>
            <person name="Mei H."/>
            <person name="Zhang T."/>
            <person name="Gao T."/>
            <person name="Zhang H."/>
        </authorList>
    </citation>
    <scope>NUCLEOTIDE SEQUENCE</scope>
    <source>
        <strain evidence="2">KEN8</strain>
    </source>
</reference>
<reference evidence="2" key="1">
    <citation type="submission" date="2020-06" db="EMBL/GenBank/DDBJ databases">
        <authorList>
            <person name="Li T."/>
            <person name="Hu X."/>
            <person name="Zhang T."/>
            <person name="Song X."/>
            <person name="Zhang H."/>
            <person name="Dai N."/>
            <person name="Sheng W."/>
            <person name="Hou X."/>
            <person name="Wei L."/>
        </authorList>
    </citation>
    <scope>NUCLEOTIDE SEQUENCE</scope>
    <source>
        <strain evidence="2">KEN8</strain>
        <tissue evidence="2">Leaf</tissue>
    </source>
</reference>